<evidence type="ECO:0000313" key="1">
    <source>
        <dbReference type="EMBL" id="KAA1252713.1"/>
    </source>
</evidence>
<dbReference type="Proteomes" id="UP000323225">
    <property type="component" value="Unassembled WGS sequence"/>
</dbReference>
<organism evidence="1 2">
    <name type="scientific">Vibrio cholerae</name>
    <dbReference type="NCBI Taxonomy" id="666"/>
    <lineage>
        <taxon>Bacteria</taxon>
        <taxon>Pseudomonadati</taxon>
        <taxon>Pseudomonadota</taxon>
        <taxon>Gammaproteobacteria</taxon>
        <taxon>Vibrionales</taxon>
        <taxon>Vibrionaceae</taxon>
        <taxon>Vibrio</taxon>
    </lineage>
</organism>
<dbReference type="AlphaFoldDB" id="A0A5Q6PD17"/>
<gene>
    <name evidence="1" type="ORF">F0M16_21380</name>
</gene>
<dbReference type="EMBL" id="VUAA01000042">
    <property type="protein sequence ID" value="KAA1252713.1"/>
    <property type="molecule type" value="Genomic_DNA"/>
</dbReference>
<reference evidence="1 2" key="1">
    <citation type="submission" date="2019-09" db="EMBL/GenBank/DDBJ databases">
        <authorList>
            <person name="Kritzky A."/>
            <person name="Schelkanova E.Y."/>
            <person name="Alkhova Z.V."/>
            <person name="Smirnova N.I."/>
        </authorList>
    </citation>
    <scope>NUCLEOTIDE SEQUENCE [LARGE SCALE GENOMIC DNA]</scope>
    <source>
        <strain evidence="1 2">M1526</strain>
    </source>
</reference>
<name>A0A5Q6PD17_VIBCL</name>
<protein>
    <submittedName>
        <fullName evidence="1">Uncharacterized protein</fullName>
    </submittedName>
</protein>
<accession>A0A5Q6PD17</accession>
<proteinExistence type="predicted"/>
<evidence type="ECO:0000313" key="2">
    <source>
        <dbReference type="Proteomes" id="UP000323225"/>
    </source>
</evidence>
<comment type="caution">
    <text evidence="1">The sequence shown here is derived from an EMBL/GenBank/DDBJ whole genome shotgun (WGS) entry which is preliminary data.</text>
</comment>
<sequence length="148" mass="17135">MSLKLEQDIEINDDIWRINSMAYIRDLNGQIETYCHLVSTTRTRDQIEGAEPLQAYAWVPGSKFEPDVQYVKVSNPEIHLQLSLPEAVWLIKKPGFGNEWVVAEDQLQFYLNRHFDIDSGEIECFKYRSISELLKEGNEISLSNPQMG</sequence>